<feature type="transmembrane region" description="Helical" evidence="1">
    <location>
        <begin position="16"/>
        <end position="34"/>
    </location>
</feature>
<protein>
    <submittedName>
        <fullName evidence="2">Flagellar protein FlgA</fullName>
    </submittedName>
</protein>
<keyword evidence="3" id="KW-1185">Reference proteome</keyword>
<evidence type="ECO:0000313" key="2">
    <source>
        <dbReference type="EMBL" id="GAA3926887.1"/>
    </source>
</evidence>
<evidence type="ECO:0000256" key="1">
    <source>
        <dbReference type="SAM" id="Phobius"/>
    </source>
</evidence>
<keyword evidence="1" id="KW-1133">Transmembrane helix</keyword>
<accession>A0ABP7MNC3</accession>
<dbReference type="RefSeq" id="WP_344817674.1">
    <property type="nucleotide sequence ID" value="NZ_BAABCP010000001.1"/>
</dbReference>
<dbReference type="EMBL" id="BAABCP010000001">
    <property type="protein sequence ID" value="GAA3926887.1"/>
    <property type="molecule type" value="Genomic_DNA"/>
</dbReference>
<keyword evidence="2" id="KW-0969">Cilium</keyword>
<keyword evidence="1" id="KW-0472">Membrane</keyword>
<proteinExistence type="predicted"/>
<evidence type="ECO:0000313" key="3">
    <source>
        <dbReference type="Proteomes" id="UP001501591"/>
    </source>
</evidence>
<keyword evidence="2" id="KW-0282">Flagellum</keyword>
<dbReference type="CDD" id="cd11614">
    <property type="entry name" value="SAF_CpaB_FlgA_like"/>
    <property type="match status" value="1"/>
</dbReference>
<keyword evidence="1" id="KW-0812">Transmembrane</keyword>
<sequence length="204" mass="21353">MTSSRTRRPFFGDPRFLIGIALVVVSIAGVWLLISSSRQTSPILQTVRTILPGETVTSTDVQVVEAGLGGLERTYLAPQDLESGSIATRTLPKGELVPRSGVGDERTSHTTTVVVSSTSIPDDVRTGAAVELWHAPMLEDGRTPDAPRVLVGDAVVARVTEDEAMLTQSGTEVELVIDRADVPEVLTAIAGGSLISVIPAGAGS</sequence>
<gene>
    <name evidence="2" type="ORF">GCM10022383_02480</name>
</gene>
<dbReference type="Proteomes" id="UP001501591">
    <property type="component" value="Unassembled WGS sequence"/>
</dbReference>
<keyword evidence="2" id="KW-0966">Cell projection</keyword>
<name>A0ABP7MNC3_9MICO</name>
<organism evidence="2 3">
    <name type="scientific">Microbacterium soli</name>
    <dbReference type="NCBI Taxonomy" id="446075"/>
    <lineage>
        <taxon>Bacteria</taxon>
        <taxon>Bacillati</taxon>
        <taxon>Actinomycetota</taxon>
        <taxon>Actinomycetes</taxon>
        <taxon>Micrococcales</taxon>
        <taxon>Microbacteriaceae</taxon>
        <taxon>Microbacterium</taxon>
    </lineage>
</organism>
<comment type="caution">
    <text evidence="2">The sequence shown here is derived from an EMBL/GenBank/DDBJ whole genome shotgun (WGS) entry which is preliminary data.</text>
</comment>
<reference evidence="3" key="1">
    <citation type="journal article" date="2019" name="Int. J. Syst. Evol. Microbiol.">
        <title>The Global Catalogue of Microorganisms (GCM) 10K type strain sequencing project: providing services to taxonomists for standard genome sequencing and annotation.</title>
        <authorList>
            <consortium name="The Broad Institute Genomics Platform"/>
            <consortium name="The Broad Institute Genome Sequencing Center for Infectious Disease"/>
            <person name="Wu L."/>
            <person name="Ma J."/>
        </authorList>
    </citation>
    <scope>NUCLEOTIDE SEQUENCE [LARGE SCALE GENOMIC DNA]</scope>
    <source>
        <strain evidence="3">JCM 17024</strain>
    </source>
</reference>